<name>A0AAE1A9H2_9GAST</name>
<gene>
    <name evidence="2" type="ORF">RRG08_063461</name>
</gene>
<reference evidence="2" key="1">
    <citation type="journal article" date="2023" name="G3 (Bethesda)">
        <title>A reference genome for the long-term kleptoplast-retaining sea slug Elysia crispata morphotype clarki.</title>
        <authorList>
            <person name="Eastman K.E."/>
            <person name="Pendleton A.L."/>
            <person name="Shaikh M.A."/>
            <person name="Suttiyut T."/>
            <person name="Ogas R."/>
            <person name="Tomko P."/>
            <person name="Gavelis G."/>
            <person name="Widhalm J.R."/>
            <person name="Wisecaver J.H."/>
        </authorList>
    </citation>
    <scope>NUCLEOTIDE SEQUENCE</scope>
    <source>
        <strain evidence="2">ECLA1</strain>
    </source>
</reference>
<dbReference type="Proteomes" id="UP001283361">
    <property type="component" value="Unassembled WGS sequence"/>
</dbReference>
<feature type="transmembrane region" description="Helical" evidence="1">
    <location>
        <begin position="22"/>
        <end position="42"/>
    </location>
</feature>
<keyword evidence="3" id="KW-1185">Reference proteome</keyword>
<keyword evidence="1" id="KW-0472">Membrane</keyword>
<keyword evidence="1" id="KW-0812">Transmembrane</keyword>
<proteinExistence type="predicted"/>
<keyword evidence="1" id="KW-1133">Transmembrane helix</keyword>
<dbReference type="EMBL" id="JAWDGP010002355">
    <property type="protein sequence ID" value="KAK3783800.1"/>
    <property type="molecule type" value="Genomic_DNA"/>
</dbReference>
<accession>A0AAE1A9H2</accession>
<comment type="caution">
    <text evidence="2">The sequence shown here is derived from an EMBL/GenBank/DDBJ whole genome shotgun (WGS) entry which is preliminary data.</text>
</comment>
<evidence type="ECO:0000256" key="1">
    <source>
        <dbReference type="SAM" id="Phobius"/>
    </source>
</evidence>
<evidence type="ECO:0000313" key="2">
    <source>
        <dbReference type="EMBL" id="KAK3783800.1"/>
    </source>
</evidence>
<evidence type="ECO:0000313" key="3">
    <source>
        <dbReference type="Proteomes" id="UP001283361"/>
    </source>
</evidence>
<sequence length="222" mass="25332">MVVISDWGVTASDKSKLWTSCGHFKCFLVVAIDILLCFWMAMAERKDSKIIFQGDAVNWMTREKMLGEGSLAKEENKREERCFVYLGGRVKCIRKEKVTSETALLHDTDQSTVLCNRAEWLLVFYGETHKLSHLSDKQISRRCPAEMDQRRSSDYRFVLVVGCSAHFRFDRGRRGGHSPPFCFLFVSLTTDARRLNKFSISGQSTGPVSSPSTCYFPSPRFS</sequence>
<protein>
    <submittedName>
        <fullName evidence="2">Uncharacterized protein</fullName>
    </submittedName>
</protein>
<organism evidence="2 3">
    <name type="scientific">Elysia crispata</name>
    <name type="common">lettuce slug</name>
    <dbReference type="NCBI Taxonomy" id="231223"/>
    <lineage>
        <taxon>Eukaryota</taxon>
        <taxon>Metazoa</taxon>
        <taxon>Spiralia</taxon>
        <taxon>Lophotrochozoa</taxon>
        <taxon>Mollusca</taxon>
        <taxon>Gastropoda</taxon>
        <taxon>Heterobranchia</taxon>
        <taxon>Euthyneura</taxon>
        <taxon>Panpulmonata</taxon>
        <taxon>Sacoglossa</taxon>
        <taxon>Placobranchoidea</taxon>
        <taxon>Plakobranchidae</taxon>
        <taxon>Elysia</taxon>
    </lineage>
</organism>
<dbReference type="AlphaFoldDB" id="A0AAE1A9H2"/>